<organism evidence="1 2">
    <name type="scientific">Shewanella mangrovi</name>
    <dbReference type="NCBI Taxonomy" id="1515746"/>
    <lineage>
        <taxon>Bacteria</taxon>
        <taxon>Pseudomonadati</taxon>
        <taxon>Pseudomonadota</taxon>
        <taxon>Gammaproteobacteria</taxon>
        <taxon>Alteromonadales</taxon>
        <taxon>Shewanellaceae</taxon>
        <taxon>Shewanella</taxon>
    </lineage>
</organism>
<dbReference type="eggNOG" id="ENOG5032SMC">
    <property type="taxonomic scope" value="Bacteria"/>
</dbReference>
<accession>A0A094JV95</accession>
<dbReference type="Proteomes" id="UP000029264">
    <property type="component" value="Unassembled WGS sequence"/>
</dbReference>
<name>A0A094JV95_9GAMM</name>
<gene>
    <name evidence="1" type="ORF">HR45_16955</name>
</gene>
<protein>
    <recommendedName>
        <fullName evidence="3">PD-(D/E)XK nuclease superfamily protein</fullName>
    </recommendedName>
</protein>
<dbReference type="STRING" id="1515746.HR45_16955"/>
<evidence type="ECO:0008006" key="3">
    <source>
        <dbReference type="Google" id="ProtNLM"/>
    </source>
</evidence>
<dbReference type="OrthoDB" id="6402637at2"/>
<reference evidence="1 2" key="1">
    <citation type="submission" date="2014-06" db="EMBL/GenBank/DDBJ databases">
        <title>Shewanella sp. YQH10.</title>
        <authorList>
            <person name="Liu Y."/>
            <person name="Zeng R."/>
        </authorList>
    </citation>
    <scope>NUCLEOTIDE SEQUENCE [LARGE SCALE GENOMIC DNA]</scope>
    <source>
        <strain evidence="1 2">YQH10</strain>
    </source>
</reference>
<comment type="caution">
    <text evidence="1">The sequence shown here is derived from an EMBL/GenBank/DDBJ whole genome shotgun (WGS) entry which is preliminary data.</text>
</comment>
<sequence>MLDSLLVNVSKYAASANHSPVENFITEAFAWLLRSDITLRDGLLALLKERVKNVGANSLACELGAYQASDTVTIATQMNFAGVYPDMVWQDHQQPWTLVFEHKVWSELSDQQLANYRAYAEAHFPQYVLILITARRSQHKQNPDIALCWQDIADLINQLPSTDEQQQWLRQEFIALLDHHSLLNDTPINPLSLAYYQDAIKLDQQLANICEAALRHQWPLAALPYFELKAKVDKLWGRVGLVFNAPKRNPSLYEAWEPGVFCGFMKDPADHVIHELLEQGPIAVMNISLDRSLHHGIGQTLCYQQLVSAIAKVLPSGWEISDRTQYAGYNSWHPLVIYAELMPLLQGCKTAEQQEIRVIEQLDKLQRLLISLPEFEAFCAEMRSRYAANSMV</sequence>
<dbReference type="RefSeq" id="WP_037445235.1">
    <property type="nucleotide sequence ID" value="NZ_JPEO01000019.1"/>
</dbReference>
<proteinExistence type="predicted"/>
<evidence type="ECO:0000313" key="2">
    <source>
        <dbReference type="Proteomes" id="UP000029264"/>
    </source>
</evidence>
<keyword evidence="2" id="KW-1185">Reference proteome</keyword>
<evidence type="ECO:0000313" key="1">
    <source>
        <dbReference type="EMBL" id="KFZ36346.1"/>
    </source>
</evidence>
<dbReference type="AlphaFoldDB" id="A0A094JV95"/>
<dbReference type="EMBL" id="JPEO01000019">
    <property type="protein sequence ID" value="KFZ36346.1"/>
    <property type="molecule type" value="Genomic_DNA"/>
</dbReference>